<dbReference type="SUPFAM" id="SSF52540">
    <property type="entry name" value="P-loop containing nucleoside triphosphate hydrolases"/>
    <property type="match status" value="1"/>
</dbReference>
<dbReference type="OMA" id="GYRHSFG"/>
<reference evidence="7" key="2">
    <citation type="submission" date="2025-09" db="UniProtKB">
        <authorList>
            <consortium name="Ensembl"/>
        </authorList>
    </citation>
    <scope>IDENTIFICATION</scope>
</reference>
<proteinExistence type="inferred from homology"/>
<dbReference type="Proteomes" id="UP000264840">
    <property type="component" value="Unplaced"/>
</dbReference>
<dbReference type="Ensembl" id="ENSHBUT00000026826.1">
    <property type="protein sequence ID" value="ENSHBUP00000017940.1"/>
    <property type="gene ID" value="ENSHBUG00000020009.1"/>
</dbReference>
<dbReference type="InterPro" id="IPR027417">
    <property type="entry name" value="P-loop_NTPase"/>
</dbReference>
<sequence length="373" mass="42681">MDDLSNPHPEEIARVKEALNDNDTAAAIAKIKQCFIKQDNIPLKIAITGESGAGKSTFVNAFRDMGDEEEGAASTGVTQTTSEVTAHPHPNYPNVTLWDVPRVRTPHFDEYLKPVGFEKFDFFIIISDTRFRDNDVKLAQEIQKMKKKFYFVRSKIENDIHAAERSQREFSEEKILEHIRTNSIQSLQKQGFRSPQVFLVSSFDPRLYNFPLLHETIRKELPELKRDALLFATSNMNLEIIKKKKKAFQSNMKYITLLSAALAAVPVPGFSVAVDLILMFTSFLKYVAGFGLDEPSLKRIAASRETLTLPVCSLAIWIFLLFCSLDRLHLCLDLFQIVQKMELLHKESMKPYTVGQNKYLVSHQFCEFSYSKR</sequence>
<dbReference type="Gene3D" id="3.40.50.300">
    <property type="entry name" value="P-loop containing nucleotide triphosphate hydrolases"/>
    <property type="match status" value="1"/>
</dbReference>
<dbReference type="GO" id="GO:0016787">
    <property type="term" value="F:hydrolase activity"/>
    <property type="evidence" value="ECO:0007669"/>
    <property type="project" value="UniProtKB-KW"/>
</dbReference>
<evidence type="ECO:0000259" key="6">
    <source>
        <dbReference type="PROSITE" id="PS51716"/>
    </source>
</evidence>
<dbReference type="Pfam" id="PF05049">
    <property type="entry name" value="IIGP"/>
    <property type="match status" value="1"/>
</dbReference>
<dbReference type="InterPro" id="IPR051515">
    <property type="entry name" value="IRG"/>
</dbReference>
<evidence type="ECO:0000256" key="5">
    <source>
        <dbReference type="SAM" id="Phobius"/>
    </source>
</evidence>
<feature type="transmembrane region" description="Helical" evidence="5">
    <location>
        <begin position="307"/>
        <end position="325"/>
    </location>
</feature>
<dbReference type="GeneTree" id="ENSGT00950000183007"/>
<evidence type="ECO:0000256" key="3">
    <source>
        <dbReference type="ARBA" id="ARBA00022801"/>
    </source>
</evidence>
<evidence type="ECO:0000313" key="7">
    <source>
        <dbReference type="Ensembl" id="ENSHBUP00000017940.1"/>
    </source>
</evidence>
<reference evidence="7" key="1">
    <citation type="submission" date="2025-08" db="UniProtKB">
        <authorList>
            <consortium name="Ensembl"/>
        </authorList>
    </citation>
    <scope>IDENTIFICATION</scope>
</reference>
<comment type="similarity">
    <text evidence="1">Belongs to the TRAFAC class dynamin-like GTPase superfamily. IRG family.</text>
</comment>
<feature type="domain" description="IRG-type G" evidence="6">
    <location>
        <begin position="41"/>
        <end position="220"/>
    </location>
</feature>
<protein>
    <recommendedName>
        <fullName evidence="6">IRG-type G domain-containing protein</fullName>
    </recommendedName>
</protein>
<dbReference type="InterPro" id="IPR030385">
    <property type="entry name" value="G_IRG_dom"/>
</dbReference>
<name>A0A3Q2W0S3_HAPBU</name>
<dbReference type="InterPro" id="IPR007743">
    <property type="entry name" value="Immunity-related_GTPase-like"/>
</dbReference>
<keyword evidence="5" id="KW-0812">Transmembrane</keyword>
<accession>A0A3Q2W0S3</accession>
<dbReference type="GO" id="GO:0005525">
    <property type="term" value="F:GTP binding"/>
    <property type="evidence" value="ECO:0007669"/>
    <property type="project" value="UniProtKB-KW"/>
</dbReference>
<keyword evidence="2" id="KW-0547">Nucleotide-binding</keyword>
<keyword evidence="5" id="KW-1133">Transmembrane helix</keyword>
<evidence type="ECO:0000313" key="8">
    <source>
        <dbReference type="Proteomes" id="UP000264840"/>
    </source>
</evidence>
<feature type="transmembrane region" description="Helical" evidence="5">
    <location>
        <begin position="254"/>
        <end position="287"/>
    </location>
</feature>
<keyword evidence="4" id="KW-0342">GTP-binding</keyword>
<keyword evidence="8" id="KW-1185">Reference proteome</keyword>
<keyword evidence="5" id="KW-0472">Membrane</keyword>
<evidence type="ECO:0000256" key="4">
    <source>
        <dbReference type="ARBA" id="ARBA00023134"/>
    </source>
</evidence>
<dbReference type="PROSITE" id="PS51716">
    <property type="entry name" value="G_IRG"/>
    <property type="match status" value="1"/>
</dbReference>
<dbReference type="STRING" id="8153.ENSHBUP00000017940"/>
<dbReference type="AlphaFoldDB" id="A0A3Q2W0S3"/>
<evidence type="ECO:0000256" key="2">
    <source>
        <dbReference type="ARBA" id="ARBA00022741"/>
    </source>
</evidence>
<keyword evidence="3" id="KW-0378">Hydrolase</keyword>
<evidence type="ECO:0000256" key="1">
    <source>
        <dbReference type="ARBA" id="ARBA00005429"/>
    </source>
</evidence>
<dbReference type="GO" id="GO:0016020">
    <property type="term" value="C:membrane"/>
    <property type="evidence" value="ECO:0007669"/>
    <property type="project" value="InterPro"/>
</dbReference>
<dbReference type="PANTHER" id="PTHR32341:SF10">
    <property type="entry name" value="INTERFERON-INDUCIBLE GTPASE 5"/>
    <property type="match status" value="1"/>
</dbReference>
<dbReference type="PANTHER" id="PTHR32341">
    <property type="entry name" value="INTERFERON-INDUCIBLE GTPASE"/>
    <property type="match status" value="1"/>
</dbReference>
<organism evidence="7 8">
    <name type="scientific">Haplochromis burtoni</name>
    <name type="common">Burton's mouthbrooder</name>
    <name type="synonym">Chromis burtoni</name>
    <dbReference type="NCBI Taxonomy" id="8153"/>
    <lineage>
        <taxon>Eukaryota</taxon>
        <taxon>Metazoa</taxon>
        <taxon>Chordata</taxon>
        <taxon>Craniata</taxon>
        <taxon>Vertebrata</taxon>
        <taxon>Euteleostomi</taxon>
        <taxon>Actinopterygii</taxon>
        <taxon>Neopterygii</taxon>
        <taxon>Teleostei</taxon>
        <taxon>Neoteleostei</taxon>
        <taxon>Acanthomorphata</taxon>
        <taxon>Ovalentaria</taxon>
        <taxon>Cichlomorphae</taxon>
        <taxon>Cichliformes</taxon>
        <taxon>Cichlidae</taxon>
        <taxon>African cichlids</taxon>
        <taxon>Pseudocrenilabrinae</taxon>
        <taxon>Haplochromini</taxon>
        <taxon>Haplochromis</taxon>
    </lineage>
</organism>
<dbReference type="FunFam" id="3.40.50.300:FF:000541">
    <property type="entry name" value="Immunity related GTPase M"/>
    <property type="match status" value="1"/>
</dbReference>